<dbReference type="GO" id="GO:0005737">
    <property type="term" value="C:cytoplasm"/>
    <property type="evidence" value="ECO:0007669"/>
    <property type="project" value="UniProtKB-SubCell"/>
</dbReference>
<dbReference type="SUPFAM" id="SSF56059">
    <property type="entry name" value="Glutathione synthetase ATP-binding domain-like"/>
    <property type="match status" value="1"/>
</dbReference>
<evidence type="ECO:0000259" key="18">
    <source>
        <dbReference type="PROSITE" id="PS50975"/>
    </source>
</evidence>
<evidence type="ECO:0000256" key="3">
    <source>
        <dbReference type="ARBA" id="ARBA00004496"/>
    </source>
</evidence>
<dbReference type="Pfam" id="PF07478">
    <property type="entry name" value="Dala_Dala_lig_C"/>
    <property type="match status" value="1"/>
</dbReference>
<dbReference type="HAMAP" id="MF_00047">
    <property type="entry name" value="Dala_Dala_lig"/>
    <property type="match status" value="1"/>
</dbReference>
<evidence type="ECO:0000256" key="8">
    <source>
        <dbReference type="ARBA" id="ARBA00022741"/>
    </source>
</evidence>
<evidence type="ECO:0000256" key="4">
    <source>
        <dbReference type="ARBA" id="ARBA00010871"/>
    </source>
</evidence>
<name>A0A8J2V544_9PROT</name>
<dbReference type="PROSITE" id="PS00843">
    <property type="entry name" value="DALA_DALA_LIGASE_1"/>
    <property type="match status" value="1"/>
</dbReference>
<evidence type="ECO:0000256" key="7">
    <source>
        <dbReference type="ARBA" id="ARBA00022598"/>
    </source>
</evidence>
<comment type="subcellular location">
    <subcellularLocation>
        <location evidence="3 14">Cytoplasm</location>
    </subcellularLocation>
</comment>
<proteinExistence type="inferred from homology"/>
<dbReference type="GO" id="GO:0005524">
    <property type="term" value="F:ATP binding"/>
    <property type="evidence" value="ECO:0007669"/>
    <property type="project" value="UniProtKB-UniRule"/>
</dbReference>
<dbReference type="GO" id="GO:0008360">
    <property type="term" value="P:regulation of cell shape"/>
    <property type="evidence" value="ECO:0007669"/>
    <property type="project" value="UniProtKB-KW"/>
</dbReference>
<comment type="pathway">
    <text evidence="14">Cell wall biogenesis; peptidoglycan biosynthesis.</text>
</comment>
<keyword evidence="20" id="KW-1185">Reference proteome</keyword>
<feature type="active site" evidence="15">
    <location>
        <position position="282"/>
    </location>
</feature>
<dbReference type="PANTHER" id="PTHR23132:SF23">
    <property type="entry name" value="D-ALANINE--D-ALANINE LIGASE B"/>
    <property type="match status" value="1"/>
</dbReference>
<keyword evidence="11 14" id="KW-0573">Peptidoglycan synthesis</keyword>
<dbReference type="GO" id="GO:0071555">
    <property type="term" value="P:cell wall organization"/>
    <property type="evidence" value="ECO:0007669"/>
    <property type="project" value="UniProtKB-KW"/>
</dbReference>
<dbReference type="NCBIfam" id="TIGR01205">
    <property type="entry name" value="D_ala_D_alaTIGR"/>
    <property type="match status" value="1"/>
</dbReference>
<comment type="cofactor">
    <cofactor evidence="16">
        <name>Mg(2+)</name>
        <dbReference type="ChEBI" id="CHEBI:18420"/>
    </cofactor>
    <cofactor evidence="16">
        <name>Mn(2+)</name>
        <dbReference type="ChEBI" id="CHEBI:29035"/>
    </cofactor>
    <text evidence="16">Binds 2 magnesium or manganese ions per subunit.</text>
</comment>
<keyword evidence="16" id="KW-0479">Metal-binding</keyword>
<dbReference type="NCBIfam" id="NF002378">
    <property type="entry name" value="PRK01372.1"/>
    <property type="match status" value="1"/>
</dbReference>
<feature type="binding site" evidence="16">
    <location>
        <position position="271"/>
    </location>
    <ligand>
        <name>Mg(2+)</name>
        <dbReference type="ChEBI" id="CHEBI:18420"/>
        <label>1</label>
    </ligand>
</feature>
<evidence type="ECO:0000256" key="6">
    <source>
        <dbReference type="ARBA" id="ARBA00022490"/>
    </source>
</evidence>
<keyword evidence="7 14" id="KW-0436">Ligase</keyword>
<dbReference type="InterPro" id="IPR011761">
    <property type="entry name" value="ATP-grasp"/>
</dbReference>
<dbReference type="InterPro" id="IPR013815">
    <property type="entry name" value="ATP_grasp_subdomain_1"/>
</dbReference>
<keyword evidence="10 14" id="KW-0133">Cell shape</keyword>
<dbReference type="EC" id="6.3.2.4" evidence="5 14"/>
<comment type="catalytic activity">
    <reaction evidence="13 14">
        <text>2 D-alanine + ATP = D-alanyl-D-alanine + ADP + phosphate + H(+)</text>
        <dbReference type="Rhea" id="RHEA:11224"/>
        <dbReference type="ChEBI" id="CHEBI:15378"/>
        <dbReference type="ChEBI" id="CHEBI:30616"/>
        <dbReference type="ChEBI" id="CHEBI:43474"/>
        <dbReference type="ChEBI" id="CHEBI:57416"/>
        <dbReference type="ChEBI" id="CHEBI:57822"/>
        <dbReference type="ChEBI" id="CHEBI:456216"/>
        <dbReference type="EC" id="6.3.2.4"/>
    </reaction>
</comment>
<dbReference type="AlphaFoldDB" id="A0A8J2V544"/>
<feature type="active site" evidence="15">
    <location>
        <position position="146"/>
    </location>
</feature>
<evidence type="ECO:0000256" key="13">
    <source>
        <dbReference type="ARBA" id="ARBA00047614"/>
    </source>
</evidence>
<reference evidence="19" key="2">
    <citation type="submission" date="2020-09" db="EMBL/GenBank/DDBJ databases">
        <authorList>
            <person name="Sun Q."/>
            <person name="Zhou Y."/>
        </authorList>
    </citation>
    <scope>NUCLEOTIDE SEQUENCE</scope>
    <source>
        <strain evidence="19">CGMCC 1.12921</strain>
    </source>
</reference>
<dbReference type="GO" id="GO:0008716">
    <property type="term" value="F:D-alanine-D-alanine ligase activity"/>
    <property type="evidence" value="ECO:0007669"/>
    <property type="project" value="UniProtKB-UniRule"/>
</dbReference>
<dbReference type="GO" id="GO:0009252">
    <property type="term" value="P:peptidoglycan biosynthetic process"/>
    <property type="evidence" value="ECO:0007669"/>
    <property type="project" value="UniProtKB-UniRule"/>
</dbReference>
<evidence type="ECO:0000256" key="12">
    <source>
        <dbReference type="ARBA" id="ARBA00023316"/>
    </source>
</evidence>
<keyword evidence="12 14" id="KW-0961">Cell wall biogenesis/degradation</keyword>
<gene>
    <name evidence="14 19" type="primary">ddl</name>
    <name evidence="19" type="ORF">GCM10011342_06130</name>
</gene>
<dbReference type="Gene3D" id="3.30.470.20">
    <property type="entry name" value="ATP-grasp fold, B domain"/>
    <property type="match status" value="1"/>
</dbReference>
<dbReference type="SUPFAM" id="SSF52440">
    <property type="entry name" value="PreATP-grasp domain"/>
    <property type="match status" value="1"/>
</dbReference>
<feature type="active site" evidence="15">
    <location>
        <position position="16"/>
    </location>
</feature>
<accession>A0A8J2V544</accession>
<dbReference type="Pfam" id="PF01820">
    <property type="entry name" value="Dala_Dala_lig_N"/>
    <property type="match status" value="1"/>
</dbReference>
<dbReference type="RefSeq" id="WP_188159814.1">
    <property type="nucleotide sequence ID" value="NZ_BMGH01000001.1"/>
</dbReference>
<dbReference type="UniPathway" id="UPA00219"/>
<dbReference type="Gene3D" id="3.30.1490.20">
    <property type="entry name" value="ATP-grasp fold, A domain"/>
    <property type="match status" value="1"/>
</dbReference>
<feature type="binding site" evidence="16">
    <location>
        <position position="271"/>
    </location>
    <ligand>
        <name>Mg(2+)</name>
        <dbReference type="ChEBI" id="CHEBI:18420"/>
        <label>2</label>
    </ligand>
</feature>
<protein>
    <recommendedName>
        <fullName evidence="5 14">D-alanine--D-alanine ligase</fullName>
        <ecNumber evidence="5 14">6.3.2.4</ecNumber>
    </recommendedName>
    <alternativeName>
        <fullName evidence="14">D-Ala-D-Ala ligase</fullName>
    </alternativeName>
    <alternativeName>
        <fullName evidence="14">D-alanylalanine synthetase</fullName>
    </alternativeName>
</protein>
<comment type="similarity">
    <text evidence="4 14">Belongs to the D-alanine--D-alanine ligase family.</text>
</comment>
<evidence type="ECO:0000256" key="10">
    <source>
        <dbReference type="ARBA" id="ARBA00022960"/>
    </source>
</evidence>
<keyword evidence="16" id="KW-0464">Manganese</keyword>
<evidence type="ECO:0000256" key="11">
    <source>
        <dbReference type="ARBA" id="ARBA00022984"/>
    </source>
</evidence>
<evidence type="ECO:0000256" key="5">
    <source>
        <dbReference type="ARBA" id="ARBA00012216"/>
    </source>
</evidence>
<dbReference type="InterPro" id="IPR016185">
    <property type="entry name" value="PreATP-grasp_dom_sf"/>
</dbReference>
<reference evidence="19" key="1">
    <citation type="journal article" date="2014" name="Int. J. Syst. Evol. Microbiol.">
        <title>Complete genome sequence of Corynebacterium casei LMG S-19264T (=DSM 44701T), isolated from a smear-ripened cheese.</title>
        <authorList>
            <consortium name="US DOE Joint Genome Institute (JGI-PGF)"/>
            <person name="Walter F."/>
            <person name="Albersmeier A."/>
            <person name="Kalinowski J."/>
            <person name="Ruckert C."/>
        </authorList>
    </citation>
    <scope>NUCLEOTIDE SEQUENCE</scope>
    <source>
        <strain evidence="19">CGMCC 1.12921</strain>
    </source>
</reference>
<dbReference type="GO" id="GO:0046872">
    <property type="term" value="F:metal ion binding"/>
    <property type="evidence" value="ECO:0007669"/>
    <property type="project" value="UniProtKB-KW"/>
</dbReference>
<feature type="binding site" evidence="16">
    <location>
        <position position="255"/>
    </location>
    <ligand>
        <name>Mg(2+)</name>
        <dbReference type="ChEBI" id="CHEBI:18420"/>
        <label>1</label>
    </ligand>
</feature>
<comment type="function">
    <text evidence="2 14">Cell wall formation.</text>
</comment>
<keyword evidence="6 14" id="KW-0963">Cytoplasm</keyword>
<dbReference type="PROSITE" id="PS00844">
    <property type="entry name" value="DALA_DALA_LIGASE_2"/>
    <property type="match status" value="1"/>
</dbReference>
<comment type="caution">
    <text evidence="19">The sequence shown here is derived from an EMBL/GenBank/DDBJ whole genome shotgun (WGS) entry which is preliminary data.</text>
</comment>
<dbReference type="InterPro" id="IPR011127">
    <property type="entry name" value="Dala_Dala_lig_N"/>
</dbReference>
<evidence type="ECO:0000313" key="20">
    <source>
        <dbReference type="Proteomes" id="UP000613582"/>
    </source>
</evidence>
<feature type="binding site" evidence="16">
    <location>
        <position position="273"/>
    </location>
    <ligand>
        <name>Mg(2+)</name>
        <dbReference type="ChEBI" id="CHEBI:18420"/>
        <label>2</label>
    </ligand>
</feature>
<dbReference type="PROSITE" id="PS50975">
    <property type="entry name" value="ATP_GRASP"/>
    <property type="match status" value="1"/>
</dbReference>
<evidence type="ECO:0000313" key="19">
    <source>
        <dbReference type="EMBL" id="GGC99874.1"/>
    </source>
</evidence>
<comment type="cofactor">
    <cofactor evidence="1">
        <name>Mn(2+)</name>
        <dbReference type="ChEBI" id="CHEBI:29035"/>
    </cofactor>
</comment>
<keyword evidence="8 17" id="KW-0547">Nucleotide-binding</keyword>
<dbReference type="InterPro" id="IPR005905">
    <property type="entry name" value="D_ala_D_ala"/>
</dbReference>
<organism evidence="19 20">
    <name type="scientific">Aquisalinus flavus</name>
    <dbReference type="NCBI Taxonomy" id="1526572"/>
    <lineage>
        <taxon>Bacteria</taxon>
        <taxon>Pseudomonadati</taxon>
        <taxon>Pseudomonadota</taxon>
        <taxon>Alphaproteobacteria</taxon>
        <taxon>Parvularculales</taxon>
        <taxon>Parvularculaceae</taxon>
        <taxon>Aquisalinus</taxon>
    </lineage>
</organism>
<dbReference type="PIRSF" id="PIRSF039102">
    <property type="entry name" value="Ddl/VanB"/>
    <property type="match status" value="1"/>
</dbReference>
<evidence type="ECO:0000256" key="16">
    <source>
        <dbReference type="PIRSR" id="PIRSR039102-3"/>
    </source>
</evidence>
<dbReference type="InterPro" id="IPR011095">
    <property type="entry name" value="Dala_Dala_lig_C"/>
</dbReference>
<dbReference type="PANTHER" id="PTHR23132">
    <property type="entry name" value="D-ALANINE--D-ALANINE LIGASE"/>
    <property type="match status" value="1"/>
</dbReference>
<dbReference type="EMBL" id="BMGH01000001">
    <property type="protein sequence ID" value="GGC99874.1"/>
    <property type="molecule type" value="Genomic_DNA"/>
</dbReference>
<evidence type="ECO:0000256" key="15">
    <source>
        <dbReference type="PIRSR" id="PIRSR039102-1"/>
    </source>
</evidence>
<dbReference type="Proteomes" id="UP000613582">
    <property type="component" value="Unassembled WGS sequence"/>
</dbReference>
<dbReference type="InterPro" id="IPR000291">
    <property type="entry name" value="D-Ala_lig_Van_CS"/>
</dbReference>
<sequence>MRAKRIAVIMGGWSPERDVSLVSGRAACKALEKLGHKVKTVDARRNLADQLLNLFPSEMPDIVFNALHGEWGEDGCVQGLLEVMGLPYTHSGVLASALAMDKQRAKQALAAAGLPVPGGYLIRSPEEFAGLDIEAPYVVKPNASGSSVNIFIIREGDNRRVTDLIKDPAAFAEGVLVEPYIPGRELTVAVMGDRSLAVTEIIAHTDFYDYEAKYAAGGSSHIVPADLPAEITQACLDLALKAHQTLGCRGLSRTDFRFNESLGINGLFILELNTQPGLTPTSLAPEQAASLGISFEEMVDWMIGDASCRR</sequence>
<feature type="domain" description="ATP-grasp" evidence="18">
    <location>
        <begin position="106"/>
        <end position="304"/>
    </location>
</feature>
<evidence type="ECO:0000256" key="2">
    <source>
        <dbReference type="ARBA" id="ARBA00003921"/>
    </source>
</evidence>
<dbReference type="Gene3D" id="3.40.50.20">
    <property type="match status" value="1"/>
</dbReference>
<evidence type="ECO:0000256" key="1">
    <source>
        <dbReference type="ARBA" id="ARBA00001936"/>
    </source>
</evidence>
<keyword evidence="9 17" id="KW-0067">ATP-binding</keyword>
<evidence type="ECO:0000256" key="17">
    <source>
        <dbReference type="PROSITE-ProRule" id="PRU00409"/>
    </source>
</evidence>
<evidence type="ECO:0000256" key="14">
    <source>
        <dbReference type="HAMAP-Rule" id="MF_00047"/>
    </source>
</evidence>
<keyword evidence="16" id="KW-0460">Magnesium</keyword>
<evidence type="ECO:0000256" key="9">
    <source>
        <dbReference type="ARBA" id="ARBA00022840"/>
    </source>
</evidence>